<dbReference type="Pfam" id="PF13408">
    <property type="entry name" value="Zn_ribbon_recom"/>
    <property type="match status" value="1"/>
</dbReference>
<dbReference type="CDD" id="cd00338">
    <property type="entry name" value="Ser_Recombinase"/>
    <property type="match status" value="1"/>
</dbReference>
<evidence type="ECO:0000259" key="1">
    <source>
        <dbReference type="PROSITE" id="PS51736"/>
    </source>
</evidence>
<feature type="domain" description="Recombinase" evidence="2">
    <location>
        <begin position="151"/>
        <end position="287"/>
    </location>
</feature>
<feature type="domain" description="Resolvase/invertase-type recombinase catalytic" evidence="1">
    <location>
        <begin position="3"/>
        <end position="156"/>
    </location>
</feature>
<dbReference type="InterPro" id="IPR038109">
    <property type="entry name" value="DNA_bind_recomb_sf"/>
</dbReference>
<sequence length="538" mass="60107">MKRAAIYARFSTELQHERSIEDQVAVCRNYAERNDLEIGGVYDDRARSGASMYGRDGLLRLLDAARDGAFEVILIEALDRLSRDQEDLAGIWKRLNFLGVELRAVHEGTADQIQIGVRGLLGSLFLTDLAHKVRRGMQGVVRDGRHAGGRAYGYRPVAGKPGELEIVEPEAAIVRRIFHDYVGGKTPREIAHALNKEGVRPPRGVNWTPSTINGNKKRHHGIILNELYAGVVVWNRVRMIKDPDTGRRVSRSNPPEEWKRAEAPHLTIVAKDLFEAAQQRKAERTFDAPQKQRKAKFLLSGLLKCGCCGGGLSMKDRDHGRVRVHCSTMREAGTCSNRKIFDEIEKAVLAGLQQHLKAPKLLKEFVRTYQGERERLAAEKVRQRGKLENRLAEVQRSLDRMWSDYEAERVPVDVLGPRMKEAQAQKLALIAELETQPEPEKIVSLHPAALRHYEELVGRLGGVFGQGVTPDNEETAEKIRELVAKVIVRPSEEGLKIELQGRLALLMGAPNVYPNMRIAASGGSVVAEEGFEPPTQGL</sequence>
<keyword evidence="4" id="KW-1185">Reference proteome</keyword>
<dbReference type="Gene3D" id="3.90.1750.20">
    <property type="entry name" value="Putative Large Serine Recombinase, Chain B, Domain 2"/>
    <property type="match status" value="1"/>
</dbReference>
<dbReference type="EMBL" id="CP044331">
    <property type="protein sequence ID" value="QGM99542.1"/>
    <property type="molecule type" value="Genomic_DNA"/>
</dbReference>
<dbReference type="PROSITE" id="PS51736">
    <property type="entry name" value="RECOMBINASES_3"/>
    <property type="match status" value="1"/>
</dbReference>
<dbReference type="InterPro" id="IPR025827">
    <property type="entry name" value="Zn_ribbon_recom_dom"/>
</dbReference>
<dbReference type="InterPro" id="IPR050639">
    <property type="entry name" value="SSR_resolvase"/>
</dbReference>
<dbReference type="InterPro" id="IPR006119">
    <property type="entry name" value="Resolv_N"/>
</dbReference>
<accession>A0A6B8MCP3</accession>
<proteinExistence type="predicted"/>
<dbReference type="KEGG" id="mpar:F7D14_04155"/>
<dbReference type="SMART" id="SM00857">
    <property type="entry name" value="Resolvase"/>
    <property type="match status" value="1"/>
</dbReference>
<evidence type="ECO:0000259" key="2">
    <source>
        <dbReference type="PROSITE" id="PS51737"/>
    </source>
</evidence>
<dbReference type="Gene3D" id="3.40.50.1390">
    <property type="entry name" value="Resolvase, N-terminal catalytic domain"/>
    <property type="match status" value="1"/>
</dbReference>
<gene>
    <name evidence="3" type="ORF">F7D14_04155</name>
</gene>
<dbReference type="RefSeq" id="WP_081495637.1">
    <property type="nucleotide sequence ID" value="NZ_CP044331.1"/>
</dbReference>
<reference evidence="3 4" key="1">
    <citation type="submission" date="2019-09" db="EMBL/GenBank/DDBJ databases">
        <title>Isolation and complete genome sequencing of Methylocystis species.</title>
        <authorList>
            <person name="Rumah B.L."/>
            <person name="Stead C.E."/>
            <person name="Stevens B.C."/>
            <person name="Minton N.P."/>
            <person name="Grosse-Honebrink A."/>
            <person name="Zhang Y."/>
        </authorList>
    </citation>
    <scope>NUCLEOTIDE SEQUENCE [LARGE SCALE GENOMIC DNA]</scope>
    <source>
        <strain evidence="3 4">BRCS2</strain>
    </source>
</reference>
<dbReference type="InterPro" id="IPR036162">
    <property type="entry name" value="Resolvase-like_N_sf"/>
</dbReference>
<dbReference type="AlphaFoldDB" id="A0A6B8MCP3"/>
<organism evidence="3 4">
    <name type="scientific">Methylocystis parvus</name>
    <dbReference type="NCBI Taxonomy" id="134"/>
    <lineage>
        <taxon>Bacteria</taxon>
        <taxon>Pseudomonadati</taxon>
        <taxon>Pseudomonadota</taxon>
        <taxon>Alphaproteobacteria</taxon>
        <taxon>Hyphomicrobiales</taxon>
        <taxon>Methylocystaceae</taxon>
        <taxon>Methylocystis</taxon>
    </lineage>
</organism>
<dbReference type="GO" id="GO:0000150">
    <property type="term" value="F:DNA strand exchange activity"/>
    <property type="evidence" value="ECO:0007669"/>
    <property type="project" value="InterPro"/>
</dbReference>
<dbReference type="SUPFAM" id="SSF53041">
    <property type="entry name" value="Resolvase-like"/>
    <property type="match status" value="1"/>
</dbReference>
<protein>
    <submittedName>
        <fullName evidence="3">Recombinase family protein</fullName>
    </submittedName>
</protein>
<dbReference type="InterPro" id="IPR011109">
    <property type="entry name" value="DNA_bind_recombinase_dom"/>
</dbReference>
<evidence type="ECO:0000313" key="3">
    <source>
        <dbReference type="EMBL" id="QGM99542.1"/>
    </source>
</evidence>
<dbReference type="Pfam" id="PF00239">
    <property type="entry name" value="Resolvase"/>
    <property type="match status" value="1"/>
</dbReference>
<dbReference type="Proteomes" id="UP000422569">
    <property type="component" value="Chromosome"/>
</dbReference>
<dbReference type="GO" id="GO:0003677">
    <property type="term" value="F:DNA binding"/>
    <property type="evidence" value="ECO:0007669"/>
    <property type="project" value="InterPro"/>
</dbReference>
<dbReference type="PANTHER" id="PTHR30461:SF23">
    <property type="entry name" value="DNA RECOMBINASE-RELATED"/>
    <property type="match status" value="1"/>
</dbReference>
<evidence type="ECO:0000313" key="4">
    <source>
        <dbReference type="Proteomes" id="UP000422569"/>
    </source>
</evidence>
<dbReference type="Pfam" id="PF07508">
    <property type="entry name" value="Recombinase"/>
    <property type="match status" value="1"/>
</dbReference>
<name>A0A6B8MCP3_9HYPH</name>
<dbReference type="PROSITE" id="PS51737">
    <property type="entry name" value="RECOMBINASE_DNA_BIND"/>
    <property type="match status" value="1"/>
</dbReference>
<dbReference type="PANTHER" id="PTHR30461">
    <property type="entry name" value="DNA-INVERTASE FROM LAMBDOID PROPHAGE"/>
    <property type="match status" value="1"/>
</dbReference>